<dbReference type="Gene3D" id="3.90.550.10">
    <property type="entry name" value="Spore Coat Polysaccharide Biosynthesis Protein SpsA, Chain A"/>
    <property type="match status" value="1"/>
</dbReference>
<proteinExistence type="predicted"/>
<dbReference type="RefSeq" id="WP_014792294.1">
    <property type="nucleotide sequence ID" value="NC_018017.1"/>
</dbReference>
<feature type="transmembrane region" description="Helical" evidence="7">
    <location>
        <begin position="464"/>
        <end position="489"/>
    </location>
</feature>
<dbReference type="OrthoDB" id="154460at2"/>
<name>I4A4B3_DESDJ</name>
<dbReference type="Pfam" id="PF07238">
    <property type="entry name" value="PilZ"/>
    <property type="match status" value="1"/>
</dbReference>
<dbReference type="Pfam" id="PF13632">
    <property type="entry name" value="Glyco_trans_2_3"/>
    <property type="match status" value="1"/>
</dbReference>
<evidence type="ECO:0000256" key="2">
    <source>
        <dbReference type="ARBA" id="ARBA00022676"/>
    </source>
</evidence>
<dbReference type="InterPro" id="IPR001173">
    <property type="entry name" value="Glyco_trans_2-like"/>
</dbReference>
<reference evidence="10 11" key="2">
    <citation type="journal article" date="2015" name="J. Bacteriol.">
        <title>Genomic, proteomic, and biochemical analysis of the organohalide respiratory pathway in Desulfitobacterium dehalogenans.</title>
        <authorList>
            <person name="Kruse T."/>
            <person name="van de Pas B.A."/>
            <person name="Atteia A."/>
            <person name="Krab K."/>
            <person name="Hagen W.R."/>
            <person name="Goodwin L."/>
            <person name="Chain P."/>
            <person name="Boeren S."/>
            <person name="Maphosa F."/>
            <person name="Schraa G."/>
            <person name="de Vos W.M."/>
            <person name="van der Oost J."/>
            <person name="Smidt H."/>
            <person name="Stams A.J."/>
        </authorList>
    </citation>
    <scope>NUCLEOTIDE SEQUENCE [LARGE SCALE GENOMIC DNA]</scope>
    <source>
        <strain evidence="11">ATCC 51507 / DSM 9161 / JW/IU-DC1</strain>
    </source>
</reference>
<organism evidence="10 11">
    <name type="scientific">Desulfitobacterium dehalogenans (strain ATCC 51507 / DSM 9161 / JW/IU-DC1)</name>
    <dbReference type="NCBI Taxonomy" id="756499"/>
    <lineage>
        <taxon>Bacteria</taxon>
        <taxon>Bacillati</taxon>
        <taxon>Bacillota</taxon>
        <taxon>Clostridia</taxon>
        <taxon>Eubacteriales</taxon>
        <taxon>Desulfitobacteriaceae</taxon>
        <taxon>Desulfitobacterium</taxon>
    </lineage>
</organism>
<dbReference type="SUPFAM" id="SSF53448">
    <property type="entry name" value="Nucleotide-diphospho-sugar transferases"/>
    <property type="match status" value="1"/>
</dbReference>
<feature type="domain" description="PilZ" evidence="8">
    <location>
        <begin position="524"/>
        <end position="608"/>
    </location>
</feature>
<dbReference type="eggNOG" id="COG1215">
    <property type="taxonomic scope" value="Bacteria"/>
</dbReference>
<feature type="transmembrane region" description="Helical" evidence="7">
    <location>
        <begin position="376"/>
        <end position="402"/>
    </location>
</feature>
<evidence type="ECO:0000256" key="3">
    <source>
        <dbReference type="ARBA" id="ARBA00022679"/>
    </source>
</evidence>
<dbReference type="PANTHER" id="PTHR43867">
    <property type="entry name" value="CELLULOSE SYNTHASE CATALYTIC SUBUNIT A [UDP-FORMING]"/>
    <property type="match status" value="1"/>
</dbReference>
<reference evidence="11" key="1">
    <citation type="submission" date="2012-06" db="EMBL/GenBank/DDBJ databases">
        <title>Complete sequence of Desulfitobacterium dehalogenans ATCC 51507.</title>
        <authorList>
            <person name="Lucas S."/>
            <person name="Han J."/>
            <person name="Lapidus A."/>
            <person name="Cheng J.-F."/>
            <person name="Goodwin L."/>
            <person name="Pitluck S."/>
            <person name="Peters L."/>
            <person name="Ovchinnikova G."/>
            <person name="Teshima H."/>
            <person name="Detter J.C."/>
            <person name="Han C."/>
            <person name="Tapia R."/>
            <person name="Land M."/>
            <person name="Hauser L."/>
            <person name="Kyrpides N."/>
            <person name="Ivanova N."/>
            <person name="Pagani I."/>
            <person name="Kruse T."/>
            <person name="de Vos W.M."/>
            <person name="Smidt H."/>
            <person name="Woyke T."/>
        </authorList>
    </citation>
    <scope>NUCLEOTIDE SEQUENCE [LARGE SCALE GENOMIC DNA]</scope>
    <source>
        <strain evidence="11">ATCC 51507 / DSM 9161 / JW/IU-DC1</strain>
    </source>
</reference>
<feature type="transmembrane region" description="Helical" evidence="7">
    <location>
        <begin position="21"/>
        <end position="37"/>
    </location>
</feature>
<dbReference type="CDD" id="cd06421">
    <property type="entry name" value="CESA_CelA_like"/>
    <property type="match status" value="1"/>
</dbReference>
<dbReference type="EMBL" id="CP003348">
    <property type="protein sequence ID" value="AFL98797.1"/>
    <property type="molecule type" value="Genomic_DNA"/>
</dbReference>
<evidence type="ECO:0000256" key="5">
    <source>
        <dbReference type="ARBA" id="ARBA00022989"/>
    </source>
</evidence>
<dbReference type="GO" id="GO:0035438">
    <property type="term" value="F:cyclic-di-GMP binding"/>
    <property type="evidence" value="ECO:0007669"/>
    <property type="project" value="InterPro"/>
</dbReference>
<dbReference type="InterPro" id="IPR050321">
    <property type="entry name" value="Glycosyltr_2/OpgH_subfam"/>
</dbReference>
<dbReference type="AlphaFoldDB" id="I4A4B3"/>
<dbReference type="InterPro" id="IPR029044">
    <property type="entry name" value="Nucleotide-diphossugar_trans"/>
</dbReference>
<evidence type="ECO:0000259" key="8">
    <source>
        <dbReference type="Pfam" id="PF07238"/>
    </source>
</evidence>
<protein>
    <submittedName>
        <fullName evidence="10">Glycosyl transferase</fullName>
    </submittedName>
</protein>
<feature type="domain" description="Glycosyltransferase 2-like" evidence="9">
    <location>
        <begin position="175"/>
        <end position="398"/>
    </location>
</feature>
<feature type="transmembrane region" description="Helical" evidence="7">
    <location>
        <begin position="495"/>
        <end position="518"/>
    </location>
</feature>
<comment type="subcellular location">
    <subcellularLocation>
        <location evidence="1">Membrane</location>
        <topology evidence="1">Multi-pass membrane protein</topology>
    </subcellularLocation>
</comment>
<evidence type="ECO:0000313" key="10">
    <source>
        <dbReference type="EMBL" id="AFL98797.1"/>
    </source>
</evidence>
<dbReference type="Proteomes" id="UP000006053">
    <property type="component" value="Chromosome"/>
</dbReference>
<dbReference type="PANTHER" id="PTHR43867:SF2">
    <property type="entry name" value="CELLULOSE SYNTHASE CATALYTIC SUBUNIT A [UDP-FORMING]"/>
    <property type="match status" value="1"/>
</dbReference>
<dbReference type="KEGG" id="ddh:Desde_0327"/>
<keyword evidence="3 10" id="KW-0808">Transferase</keyword>
<keyword evidence="5 7" id="KW-1133">Transmembrane helix</keyword>
<dbReference type="HOGENOM" id="CLU_011907_3_1_9"/>
<keyword evidence="4 7" id="KW-0812">Transmembrane</keyword>
<dbReference type="InterPro" id="IPR009875">
    <property type="entry name" value="PilZ_domain"/>
</dbReference>
<keyword evidence="2" id="KW-0328">Glycosyltransferase</keyword>
<dbReference type="GO" id="GO:0005886">
    <property type="term" value="C:plasma membrane"/>
    <property type="evidence" value="ECO:0007669"/>
    <property type="project" value="TreeGrafter"/>
</dbReference>
<evidence type="ECO:0000256" key="4">
    <source>
        <dbReference type="ARBA" id="ARBA00022692"/>
    </source>
</evidence>
<evidence type="ECO:0000256" key="6">
    <source>
        <dbReference type="ARBA" id="ARBA00023136"/>
    </source>
</evidence>
<keyword evidence="11" id="KW-1185">Reference proteome</keyword>
<dbReference type="Gene3D" id="2.40.10.220">
    <property type="entry name" value="predicted glycosyltransferase like domains"/>
    <property type="match status" value="1"/>
</dbReference>
<evidence type="ECO:0000259" key="9">
    <source>
        <dbReference type="Pfam" id="PF13632"/>
    </source>
</evidence>
<keyword evidence="6 7" id="KW-0472">Membrane</keyword>
<evidence type="ECO:0000256" key="1">
    <source>
        <dbReference type="ARBA" id="ARBA00004141"/>
    </source>
</evidence>
<feature type="transmembrane region" description="Helical" evidence="7">
    <location>
        <begin position="43"/>
        <end position="65"/>
    </location>
</feature>
<accession>I4A4B3</accession>
<dbReference type="GO" id="GO:0016758">
    <property type="term" value="F:hexosyltransferase activity"/>
    <property type="evidence" value="ECO:0007669"/>
    <property type="project" value="TreeGrafter"/>
</dbReference>
<gene>
    <name evidence="10" type="ordered locus">Desde_0327</name>
</gene>
<evidence type="ECO:0000313" key="11">
    <source>
        <dbReference type="Proteomes" id="UP000006053"/>
    </source>
</evidence>
<sequence precursor="true">MIAEKQMNATSRSQAFRYRSWMILTMVLNAIYLYWRVRYTLPIEYGVISIIAGVSLLVVEFLGALESLVHYFNMHRIENHPVPEVPLHLFPDVDIFIATYTEPIDLLYKTINGCKYLDYPDKSKVHIHLCDDGRRPEARQLAMEMGINYICREDNKGAKAGNLNNAMSVTSAPLIVTLDADMIPQHSFLMSCVPYFVDADLQNASREDGKKLRMGFVQTPQSFYNPDLFQFFLYSENRIPNEQDYFYKDVQVSRNRSNSVIYGGSNTMLSRAAIEDIGGFFEGAITEDFATGILLQKKGYVCYAINEVLASGLSPTDLPNLIQQRIRWARGCIQTGRKMHIILSPELSFGQKANYWASVWYWYAPLKRLSYIMSPILFAVFGFMVIKCTLLEVLIFWLPMYISSNITLRMLSRGIRTTKWTSIYETVLFPFMLFPVLAEFFGISLKKFRVTKKERVRSEKATTVLYAIPFVLLAVLSVIGIINCTAMIFQSGTVSPIVVLFWLSVNLFNLVMALFFTLGRNFYRMSERVAAVVECRLGTNAHGVIHCETTDFSETGVALFLKKPTDIDENETVNLHLLTDRYSAKLKGRIVHVSAIPGGWKYAFLITDYGDSKSQYLQIVYDRVPTLPTDLKKAQGSYNDIRRNITRRTQGVFYQNRRYPRINMDETIHSDYGPVHLINFNYKYVVTDSPDLPNELYLHPVEGLALLCRYERDVQDGKKLYAVANYDDIHNAEASRLLREWVDQILRKESVLGNKSMPSARSSDLALNILGAPQGQGGGLKQ</sequence>
<feature type="transmembrane region" description="Helical" evidence="7">
    <location>
        <begin position="422"/>
        <end position="443"/>
    </location>
</feature>
<evidence type="ECO:0000256" key="7">
    <source>
        <dbReference type="SAM" id="Phobius"/>
    </source>
</evidence>
<dbReference type="STRING" id="756499.Desde_0327"/>